<keyword evidence="6 7" id="KW-0472">Membrane</keyword>
<evidence type="ECO:0000313" key="9">
    <source>
        <dbReference type="Proteomes" id="UP000316798"/>
    </source>
</evidence>
<reference evidence="8 9" key="1">
    <citation type="submission" date="2019-01" db="EMBL/GenBank/DDBJ databases">
        <title>Genomic insights into a novel species Rhodoferax sp.</title>
        <authorList>
            <person name="Jin L."/>
        </authorList>
    </citation>
    <scope>NUCLEOTIDE SEQUENCE [LARGE SCALE GENOMIC DNA]</scope>
    <source>
        <strain evidence="8 9">CHu59-6-5</strain>
    </source>
</reference>
<dbReference type="PANTHER" id="PTHR33452:SF1">
    <property type="entry name" value="INNER MEMBRANE PROTEIN YPHA-RELATED"/>
    <property type="match status" value="1"/>
</dbReference>
<feature type="transmembrane region" description="Helical" evidence="7">
    <location>
        <begin position="73"/>
        <end position="93"/>
    </location>
</feature>
<dbReference type="PANTHER" id="PTHR33452">
    <property type="entry name" value="OXIDOREDUCTASE CATD-RELATED"/>
    <property type="match status" value="1"/>
</dbReference>
<dbReference type="InterPro" id="IPR032808">
    <property type="entry name" value="DoxX"/>
</dbReference>
<evidence type="ECO:0000256" key="7">
    <source>
        <dbReference type="SAM" id="Phobius"/>
    </source>
</evidence>
<dbReference type="Pfam" id="PF07681">
    <property type="entry name" value="DoxX"/>
    <property type="match status" value="1"/>
</dbReference>
<dbReference type="RefSeq" id="WP_142818332.1">
    <property type="nucleotide sequence ID" value="NZ_CP035503.1"/>
</dbReference>
<keyword evidence="9" id="KW-1185">Reference proteome</keyword>
<proteinExistence type="inferred from homology"/>
<evidence type="ECO:0000256" key="6">
    <source>
        <dbReference type="ARBA" id="ARBA00023136"/>
    </source>
</evidence>
<dbReference type="KEGG" id="rhf:EUB48_07600"/>
<evidence type="ECO:0000256" key="5">
    <source>
        <dbReference type="ARBA" id="ARBA00022989"/>
    </source>
</evidence>
<dbReference type="EMBL" id="CP035503">
    <property type="protein sequence ID" value="QDL37165.1"/>
    <property type="molecule type" value="Genomic_DNA"/>
</dbReference>
<evidence type="ECO:0000313" key="8">
    <source>
        <dbReference type="EMBL" id="QDL37165.1"/>
    </source>
</evidence>
<dbReference type="OrthoDB" id="9792760at2"/>
<dbReference type="GO" id="GO:0005886">
    <property type="term" value="C:plasma membrane"/>
    <property type="evidence" value="ECO:0007669"/>
    <property type="project" value="UniProtKB-SubCell"/>
</dbReference>
<organism evidence="8 9">
    <name type="scientific">Rhodoferax sediminis</name>
    <dbReference type="NCBI Taxonomy" id="2509614"/>
    <lineage>
        <taxon>Bacteria</taxon>
        <taxon>Pseudomonadati</taxon>
        <taxon>Pseudomonadota</taxon>
        <taxon>Betaproteobacteria</taxon>
        <taxon>Burkholderiales</taxon>
        <taxon>Comamonadaceae</taxon>
        <taxon>Rhodoferax</taxon>
    </lineage>
</organism>
<sequence length="136" mass="14423">MPNALQNPLTLLGRLLIAILFVPSGFGKIAGFAGTVGYITSHGLPLPQLGAVVAIVVELGLGLMLLTGFKTRWTALIMAIYTVAAGIFFHSYWDAPAAQLMMQQINFYKNLAIAGGLLSFAVWGAGGWSVDARLKS</sequence>
<dbReference type="InterPro" id="IPR051907">
    <property type="entry name" value="DoxX-like_oxidoreductase"/>
</dbReference>
<accession>A0A515D9S3</accession>
<evidence type="ECO:0000256" key="3">
    <source>
        <dbReference type="ARBA" id="ARBA00022475"/>
    </source>
</evidence>
<gene>
    <name evidence="8" type="ORF">EUB48_07600</name>
</gene>
<comment type="similarity">
    <text evidence="2">Belongs to the DoxX family.</text>
</comment>
<dbReference type="AlphaFoldDB" id="A0A515D9S3"/>
<feature type="transmembrane region" description="Helical" evidence="7">
    <location>
        <begin position="12"/>
        <end position="40"/>
    </location>
</feature>
<comment type="subcellular location">
    <subcellularLocation>
        <location evidence="1">Cell membrane</location>
        <topology evidence="1">Multi-pass membrane protein</topology>
    </subcellularLocation>
</comment>
<feature type="transmembrane region" description="Helical" evidence="7">
    <location>
        <begin position="113"/>
        <end position="130"/>
    </location>
</feature>
<feature type="transmembrane region" description="Helical" evidence="7">
    <location>
        <begin position="46"/>
        <end position="66"/>
    </location>
</feature>
<evidence type="ECO:0000256" key="2">
    <source>
        <dbReference type="ARBA" id="ARBA00006679"/>
    </source>
</evidence>
<keyword evidence="4 7" id="KW-0812">Transmembrane</keyword>
<protein>
    <submittedName>
        <fullName evidence="8">DoxX family protein</fullName>
    </submittedName>
</protein>
<keyword evidence="5 7" id="KW-1133">Transmembrane helix</keyword>
<name>A0A515D9S3_9BURK</name>
<dbReference type="Proteomes" id="UP000316798">
    <property type="component" value="Chromosome"/>
</dbReference>
<evidence type="ECO:0000256" key="1">
    <source>
        <dbReference type="ARBA" id="ARBA00004651"/>
    </source>
</evidence>
<keyword evidence="3" id="KW-1003">Cell membrane</keyword>
<evidence type="ECO:0000256" key="4">
    <source>
        <dbReference type="ARBA" id="ARBA00022692"/>
    </source>
</evidence>